<dbReference type="InterPro" id="IPR029063">
    <property type="entry name" value="SAM-dependent_MTases_sf"/>
</dbReference>
<comment type="caution">
    <text evidence="6">The sequence shown here is derived from an EMBL/GenBank/DDBJ whole genome shotgun (WGS) entry which is preliminary data.</text>
</comment>
<dbReference type="GO" id="GO:0009102">
    <property type="term" value="P:biotin biosynthetic process"/>
    <property type="evidence" value="ECO:0007669"/>
    <property type="project" value="UniProtKB-UniRule"/>
</dbReference>
<dbReference type="EMBL" id="LILD01000001">
    <property type="protein sequence ID" value="KOO40048.1"/>
    <property type="molecule type" value="Genomic_DNA"/>
</dbReference>
<comment type="similarity">
    <text evidence="5">Belongs to the methyltransferase superfamily.</text>
</comment>
<sequence length="269" mass="31266">MDKQTVERHFSKSAHLYDGVNHVQRKMAHRLVQLLDEKRRDAKDEPRAILDIGCGTGWLTRECLKSFPQATIDAVDLSKQMLEVAEKNVSFHPNVQFIQGDIEKMVREKPSAKTYDVIVANAVFQWLDKPTETVAQLRSWLKPTGLLLFSTFGPDTFYELHDSFLLAAKQLGIIDERRGLDYLSKSEWKRTLERLFAELTIHEEKAIESYSTVEQFLHTVKKMGATYSQSSRPLSKRYYQLMKEIYEQRYRTEDSIPATYDCLYVLCQA</sequence>
<dbReference type="GO" id="GO:0102130">
    <property type="term" value="F:malonyl-CoA methyltransferase activity"/>
    <property type="evidence" value="ECO:0007669"/>
    <property type="project" value="UniProtKB-EC"/>
</dbReference>
<dbReference type="InterPro" id="IPR011814">
    <property type="entry name" value="BioC"/>
</dbReference>
<protein>
    <recommendedName>
        <fullName evidence="5">Malonyl-[acyl-carrier protein] O-methyltransferase</fullName>
        <shortName evidence="5">Malonyl-ACP O-methyltransferase</shortName>
        <ecNumber evidence="5">2.1.1.197</ecNumber>
    </recommendedName>
    <alternativeName>
        <fullName evidence="5">Biotin synthesis protein BioC</fullName>
    </alternativeName>
</protein>
<dbReference type="Pfam" id="PF13489">
    <property type="entry name" value="Methyltransf_23"/>
    <property type="match status" value="1"/>
</dbReference>
<dbReference type="Gene3D" id="3.40.50.150">
    <property type="entry name" value="Vaccinia Virus protein VP39"/>
    <property type="match status" value="1"/>
</dbReference>
<evidence type="ECO:0000256" key="5">
    <source>
        <dbReference type="HAMAP-Rule" id="MF_00835"/>
    </source>
</evidence>
<evidence type="ECO:0000256" key="2">
    <source>
        <dbReference type="ARBA" id="ARBA00022679"/>
    </source>
</evidence>
<comment type="function">
    <text evidence="5">Converts the free carboxyl group of a malonyl-thioester to its methyl ester by transfer of a methyl group from S-adenosyl-L-methionine (SAM). It allows to synthesize pimeloyl-ACP via the fatty acid synthetic pathway.</text>
</comment>
<evidence type="ECO:0000313" key="6">
    <source>
        <dbReference type="EMBL" id="KOO40048.1"/>
    </source>
</evidence>
<dbReference type="PATRIC" id="fig|136160.3.peg.215"/>
<dbReference type="GO" id="GO:0032259">
    <property type="term" value="P:methylation"/>
    <property type="evidence" value="ECO:0007669"/>
    <property type="project" value="UniProtKB-KW"/>
</dbReference>
<name>A0A0M0KNT6_ALKHA</name>
<dbReference type="SUPFAM" id="SSF53335">
    <property type="entry name" value="S-adenosyl-L-methionine-dependent methyltransferases"/>
    <property type="match status" value="1"/>
</dbReference>
<keyword evidence="2 5" id="KW-0808">Transferase</keyword>
<keyword evidence="3 5" id="KW-0949">S-adenosyl-L-methionine</keyword>
<keyword evidence="4 5" id="KW-0093">Biotin biosynthesis</keyword>
<evidence type="ECO:0000256" key="1">
    <source>
        <dbReference type="ARBA" id="ARBA00022603"/>
    </source>
</evidence>
<dbReference type="UniPathway" id="UPA00078"/>
<dbReference type="NCBIfam" id="TIGR02072">
    <property type="entry name" value="BioC"/>
    <property type="match status" value="1"/>
</dbReference>
<keyword evidence="1 5" id="KW-0489">Methyltransferase</keyword>
<evidence type="ECO:0000256" key="4">
    <source>
        <dbReference type="ARBA" id="ARBA00022756"/>
    </source>
</evidence>
<dbReference type="GO" id="GO:0010340">
    <property type="term" value="F:carboxyl-O-methyltransferase activity"/>
    <property type="evidence" value="ECO:0007669"/>
    <property type="project" value="UniProtKB-UniRule"/>
</dbReference>
<evidence type="ECO:0000256" key="3">
    <source>
        <dbReference type="ARBA" id="ARBA00022691"/>
    </source>
</evidence>
<comment type="pathway">
    <text evidence="5">Cofactor biosynthesis; biotin biosynthesis.</text>
</comment>
<dbReference type="CDD" id="cd02440">
    <property type="entry name" value="AdoMet_MTases"/>
    <property type="match status" value="1"/>
</dbReference>
<dbReference type="HAMAP" id="MF_00835">
    <property type="entry name" value="BioC"/>
    <property type="match status" value="1"/>
</dbReference>
<accession>A0A0M0KNT6</accession>
<comment type="catalytic activity">
    <reaction evidence="5">
        <text>malonyl-[ACP] + S-adenosyl-L-methionine = malonyl-[ACP] methyl ester + S-adenosyl-L-homocysteine</text>
        <dbReference type="Rhea" id="RHEA:17105"/>
        <dbReference type="Rhea" id="RHEA-COMP:9623"/>
        <dbReference type="Rhea" id="RHEA-COMP:9954"/>
        <dbReference type="ChEBI" id="CHEBI:57856"/>
        <dbReference type="ChEBI" id="CHEBI:59789"/>
        <dbReference type="ChEBI" id="CHEBI:78449"/>
        <dbReference type="ChEBI" id="CHEBI:78845"/>
        <dbReference type="EC" id="2.1.1.197"/>
    </reaction>
</comment>
<proteinExistence type="inferred from homology"/>
<dbReference type="AlphaFoldDB" id="A0A0M0KNT6"/>
<dbReference type="PANTHER" id="PTHR43861">
    <property type="entry name" value="TRANS-ACONITATE 2-METHYLTRANSFERASE-RELATED"/>
    <property type="match status" value="1"/>
</dbReference>
<dbReference type="PANTHER" id="PTHR43861:SF1">
    <property type="entry name" value="TRANS-ACONITATE 2-METHYLTRANSFERASE"/>
    <property type="match status" value="1"/>
</dbReference>
<gene>
    <name evidence="5" type="primary">bioC</name>
    <name evidence="6" type="ORF">AMD02_00230</name>
</gene>
<organism evidence="6">
    <name type="scientific">Halalkalibacterium halodurans</name>
    <name type="common">Bacillus halodurans</name>
    <dbReference type="NCBI Taxonomy" id="86665"/>
    <lineage>
        <taxon>Bacteria</taxon>
        <taxon>Bacillati</taxon>
        <taxon>Bacillota</taxon>
        <taxon>Bacilli</taxon>
        <taxon>Bacillales</taxon>
        <taxon>Bacillaceae</taxon>
        <taxon>Halalkalibacterium (ex Joshi et al. 2022)</taxon>
    </lineage>
</organism>
<dbReference type="EC" id="2.1.1.197" evidence="5"/>
<reference evidence="6" key="1">
    <citation type="submission" date="2015-08" db="EMBL/GenBank/DDBJ databases">
        <title>Complete DNA Sequence of Pseudomonas syringae pv. actinidiae, the Causal Agent of Kiwifruit Canker Disease.</title>
        <authorList>
            <person name="Rikkerink E.H.A."/>
            <person name="Fineran P.C."/>
        </authorList>
    </citation>
    <scope>NUCLEOTIDE SEQUENCE</scope>
    <source>
        <strain evidence="6">DSM 13666</strain>
    </source>
</reference>